<dbReference type="Gene3D" id="2.70.210.12">
    <property type="entry name" value="GTP1/OBG domain"/>
    <property type="match status" value="1"/>
</dbReference>
<gene>
    <name evidence="8" type="primary">obg</name>
    <name evidence="11" type="ORF">SCALIN_C28_0259</name>
</gene>
<evidence type="ECO:0000256" key="5">
    <source>
        <dbReference type="ARBA" id="ARBA00022801"/>
    </source>
</evidence>
<dbReference type="SUPFAM" id="SSF52540">
    <property type="entry name" value="P-loop containing nucleoside triphosphate hydrolases"/>
    <property type="match status" value="1"/>
</dbReference>
<dbReference type="PANTHER" id="PTHR11702:SF31">
    <property type="entry name" value="MITOCHONDRIAL RIBOSOME-ASSOCIATED GTPASE 2"/>
    <property type="match status" value="1"/>
</dbReference>
<comment type="subunit">
    <text evidence="8">Monomer.</text>
</comment>
<dbReference type="Pfam" id="PF01926">
    <property type="entry name" value="MMR_HSR1"/>
    <property type="match status" value="1"/>
</dbReference>
<dbReference type="NCBIfam" id="TIGR02729">
    <property type="entry name" value="Obg_CgtA"/>
    <property type="match status" value="1"/>
</dbReference>
<keyword evidence="2 8" id="KW-0963">Cytoplasm</keyword>
<evidence type="ECO:0000259" key="10">
    <source>
        <dbReference type="PROSITE" id="PS51883"/>
    </source>
</evidence>
<keyword evidence="7 8" id="KW-0342">GTP-binding</keyword>
<dbReference type="PROSITE" id="PS51710">
    <property type="entry name" value="G_OBG"/>
    <property type="match status" value="1"/>
</dbReference>
<evidence type="ECO:0000256" key="3">
    <source>
        <dbReference type="ARBA" id="ARBA00022723"/>
    </source>
</evidence>
<evidence type="ECO:0000256" key="8">
    <source>
        <dbReference type="HAMAP-Rule" id="MF_01454"/>
    </source>
</evidence>
<evidence type="ECO:0000256" key="7">
    <source>
        <dbReference type="ARBA" id="ARBA00023134"/>
    </source>
</evidence>
<feature type="domain" description="Obg" evidence="10">
    <location>
        <begin position="1"/>
        <end position="158"/>
    </location>
</feature>
<protein>
    <recommendedName>
        <fullName evidence="8">GTPase Obg</fullName>
        <ecNumber evidence="8">3.6.5.-</ecNumber>
    </recommendedName>
    <alternativeName>
        <fullName evidence="8">GTP-binding protein Obg</fullName>
    </alternativeName>
</protein>
<dbReference type="InterPro" id="IPR006073">
    <property type="entry name" value="GTP-bd"/>
</dbReference>
<dbReference type="RefSeq" id="WP_096895434.1">
    <property type="nucleotide sequence ID" value="NZ_BAOS01000028.1"/>
</dbReference>
<keyword evidence="5 8" id="KW-0378">Hydrolase</keyword>
<dbReference type="GO" id="GO:0005525">
    <property type="term" value="F:GTP binding"/>
    <property type="evidence" value="ECO:0007669"/>
    <property type="project" value="UniProtKB-UniRule"/>
</dbReference>
<keyword evidence="4 8" id="KW-0547">Nucleotide-binding</keyword>
<dbReference type="InterPro" id="IPR045086">
    <property type="entry name" value="OBG_GTPase"/>
</dbReference>
<dbReference type="AlphaFoldDB" id="A0A286U1Q2"/>
<feature type="binding site" evidence="8">
    <location>
        <begin position="165"/>
        <end position="172"/>
    </location>
    <ligand>
        <name>GTP</name>
        <dbReference type="ChEBI" id="CHEBI:37565"/>
    </ligand>
</feature>
<dbReference type="CDD" id="cd01898">
    <property type="entry name" value="Obg"/>
    <property type="match status" value="1"/>
</dbReference>
<dbReference type="SUPFAM" id="SSF82051">
    <property type="entry name" value="Obg GTP-binding protein N-terminal domain"/>
    <property type="match status" value="1"/>
</dbReference>
<dbReference type="GO" id="GO:0043022">
    <property type="term" value="F:ribosome binding"/>
    <property type="evidence" value="ECO:0007669"/>
    <property type="project" value="UniProtKB-ARBA"/>
</dbReference>
<dbReference type="NCBIfam" id="NF008956">
    <property type="entry name" value="PRK12299.1"/>
    <property type="match status" value="1"/>
</dbReference>
<dbReference type="FunFam" id="2.70.210.12:FF:000001">
    <property type="entry name" value="GTPase Obg"/>
    <property type="match status" value="1"/>
</dbReference>
<accession>A0A286U1Q2</accession>
<feature type="binding site" evidence="8">
    <location>
        <position position="192"/>
    </location>
    <ligand>
        <name>Mg(2+)</name>
        <dbReference type="ChEBI" id="CHEBI:18420"/>
    </ligand>
</feature>
<dbReference type="InterPro" id="IPR036726">
    <property type="entry name" value="GTP1_OBG_dom_sf"/>
</dbReference>
<dbReference type="PROSITE" id="PS51883">
    <property type="entry name" value="OBG"/>
    <property type="match status" value="1"/>
</dbReference>
<evidence type="ECO:0000313" key="11">
    <source>
        <dbReference type="EMBL" id="GAX62057.1"/>
    </source>
</evidence>
<dbReference type="InterPro" id="IPR006074">
    <property type="entry name" value="GTP1-OBG_CS"/>
</dbReference>
<proteinExistence type="inferred from homology"/>
<dbReference type="NCBIfam" id="NF008955">
    <property type="entry name" value="PRK12297.1"/>
    <property type="match status" value="1"/>
</dbReference>
<dbReference type="EC" id="3.6.5.-" evidence="8"/>
<dbReference type="PROSITE" id="PS00905">
    <property type="entry name" value="GTP1_OBG"/>
    <property type="match status" value="1"/>
</dbReference>
<evidence type="ECO:0000256" key="6">
    <source>
        <dbReference type="ARBA" id="ARBA00022842"/>
    </source>
</evidence>
<dbReference type="GO" id="GO:0003924">
    <property type="term" value="F:GTPase activity"/>
    <property type="evidence" value="ECO:0007669"/>
    <property type="project" value="UniProtKB-UniRule"/>
</dbReference>
<dbReference type="HAMAP" id="MF_01454">
    <property type="entry name" value="GTPase_Obg"/>
    <property type="match status" value="1"/>
</dbReference>
<organism evidence="11 12">
    <name type="scientific">Candidatus Scalindua japonica</name>
    <dbReference type="NCBI Taxonomy" id="1284222"/>
    <lineage>
        <taxon>Bacteria</taxon>
        <taxon>Pseudomonadati</taxon>
        <taxon>Planctomycetota</taxon>
        <taxon>Candidatus Brocadiia</taxon>
        <taxon>Candidatus Brocadiales</taxon>
        <taxon>Candidatus Scalinduaceae</taxon>
        <taxon>Candidatus Scalindua</taxon>
    </lineage>
</organism>
<dbReference type="InterPro" id="IPR031167">
    <property type="entry name" value="G_OBG"/>
</dbReference>
<dbReference type="Pfam" id="PF01018">
    <property type="entry name" value="GTP1_OBG"/>
    <property type="match status" value="1"/>
</dbReference>
<dbReference type="OrthoDB" id="9807318at2"/>
<dbReference type="GO" id="GO:0042254">
    <property type="term" value="P:ribosome biogenesis"/>
    <property type="evidence" value="ECO:0007669"/>
    <property type="project" value="UniProtKB-UniRule"/>
</dbReference>
<feature type="binding site" evidence="8">
    <location>
        <begin position="279"/>
        <end position="282"/>
    </location>
    <ligand>
        <name>GTP</name>
        <dbReference type="ChEBI" id="CHEBI:37565"/>
    </ligand>
</feature>
<comment type="caution">
    <text evidence="11">The sequence shown here is derived from an EMBL/GenBank/DDBJ whole genome shotgun (WGS) entry which is preliminary data.</text>
</comment>
<dbReference type="EMBL" id="BAOS01000028">
    <property type="protein sequence ID" value="GAX62057.1"/>
    <property type="molecule type" value="Genomic_DNA"/>
</dbReference>
<evidence type="ECO:0000259" key="9">
    <source>
        <dbReference type="PROSITE" id="PS51710"/>
    </source>
</evidence>
<dbReference type="Gene3D" id="3.40.50.300">
    <property type="entry name" value="P-loop containing nucleotide triphosphate hydrolases"/>
    <property type="match status" value="1"/>
</dbReference>
<feature type="domain" description="OBG-type G" evidence="9">
    <location>
        <begin position="159"/>
        <end position="327"/>
    </location>
</feature>
<dbReference type="PANTHER" id="PTHR11702">
    <property type="entry name" value="DEVELOPMENTALLY REGULATED GTP-BINDING PROTEIN-RELATED"/>
    <property type="match status" value="1"/>
</dbReference>
<keyword evidence="12" id="KW-1185">Reference proteome</keyword>
<feature type="binding site" evidence="8">
    <location>
        <begin position="190"/>
        <end position="194"/>
    </location>
    <ligand>
        <name>GTP</name>
        <dbReference type="ChEBI" id="CHEBI:37565"/>
    </ligand>
</feature>
<keyword evidence="6 8" id="KW-0460">Magnesium</keyword>
<feature type="binding site" evidence="8">
    <location>
        <position position="172"/>
    </location>
    <ligand>
        <name>Mg(2+)</name>
        <dbReference type="ChEBI" id="CHEBI:18420"/>
    </ligand>
</feature>
<evidence type="ECO:0000256" key="4">
    <source>
        <dbReference type="ARBA" id="ARBA00022741"/>
    </source>
</evidence>
<keyword evidence="3 8" id="KW-0479">Metal-binding</keyword>
<dbReference type="PRINTS" id="PR00326">
    <property type="entry name" value="GTP1OBG"/>
</dbReference>
<feature type="binding site" evidence="8">
    <location>
        <begin position="308"/>
        <end position="310"/>
    </location>
    <ligand>
        <name>GTP</name>
        <dbReference type="ChEBI" id="CHEBI:37565"/>
    </ligand>
</feature>
<comment type="function">
    <text evidence="8">An essential GTPase which binds GTP, GDP and possibly (p)ppGpp with moderate affinity, with high nucleotide exchange rates and a fairly low GTP hydrolysis rate. Plays a role in control of the cell cycle, stress response, ribosome biogenesis and in those bacteria that undergo differentiation, in morphogenesis control.</text>
</comment>
<evidence type="ECO:0000256" key="2">
    <source>
        <dbReference type="ARBA" id="ARBA00022490"/>
    </source>
</evidence>
<name>A0A286U1Q2_9BACT</name>
<dbReference type="PIRSF" id="PIRSF002401">
    <property type="entry name" value="GTP_bd_Obg/CgtA"/>
    <property type="match status" value="1"/>
</dbReference>
<evidence type="ECO:0000256" key="1">
    <source>
        <dbReference type="ARBA" id="ARBA00007699"/>
    </source>
</evidence>
<dbReference type="InterPro" id="IPR006169">
    <property type="entry name" value="GTP1_OBG_dom"/>
</dbReference>
<comment type="cofactor">
    <cofactor evidence="8">
        <name>Mg(2+)</name>
        <dbReference type="ChEBI" id="CHEBI:18420"/>
    </cofactor>
</comment>
<comment type="similarity">
    <text evidence="1 8">Belongs to the TRAFAC class OBG-HflX-like GTPase superfamily. OBG GTPase family.</text>
</comment>
<dbReference type="InterPro" id="IPR014100">
    <property type="entry name" value="GTP-bd_Obg/CgtA"/>
</dbReference>
<dbReference type="GO" id="GO:0000287">
    <property type="term" value="F:magnesium ion binding"/>
    <property type="evidence" value="ECO:0007669"/>
    <property type="project" value="InterPro"/>
</dbReference>
<evidence type="ECO:0000313" key="12">
    <source>
        <dbReference type="Proteomes" id="UP000218542"/>
    </source>
</evidence>
<feature type="binding site" evidence="8">
    <location>
        <begin position="212"/>
        <end position="215"/>
    </location>
    <ligand>
        <name>GTP</name>
        <dbReference type="ChEBI" id="CHEBI:37565"/>
    </ligand>
</feature>
<comment type="subcellular location">
    <subcellularLocation>
        <location evidence="8">Cytoplasm</location>
    </subcellularLocation>
</comment>
<dbReference type="GO" id="GO:0005737">
    <property type="term" value="C:cytoplasm"/>
    <property type="evidence" value="ECO:0007669"/>
    <property type="project" value="UniProtKB-SubCell"/>
</dbReference>
<dbReference type="Proteomes" id="UP000218542">
    <property type="component" value="Unassembled WGS sequence"/>
</dbReference>
<dbReference type="InterPro" id="IPR027417">
    <property type="entry name" value="P-loop_NTPase"/>
</dbReference>
<reference evidence="12" key="1">
    <citation type="journal article" date="2017" name="Environ. Microbiol. Rep.">
        <title>Genetic Diversity of Marine Anaerobic Ammonium-Oxidizing Bacteria as Revealed by Genomic and Proteomic Analyses of 'Candidatus Scalindua japonica'.</title>
        <authorList>
            <person name="Oshiki M."/>
            <person name="Mizuto K."/>
            <person name="Kimura Z."/>
            <person name="Kindaichi T."/>
            <person name="Satoh H."/>
            <person name="Okabe S."/>
        </authorList>
    </citation>
    <scope>NUCLEOTIDE SEQUENCE [LARGE SCALE GENOMIC DNA]</scope>
    <source>
        <strain evidence="12">husup-a2</strain>
    </source>
</reference>
<sequence length="353" mass="38489">MFIDEVKIYVKGGDGGDGCVSFRRERFIPRGGPNGGDGGNGGDVIIRANKKIDTLLDITSKVKFIAEDGGKGQNRNKNGKNGRDLVINVPKGTLIKDLKSGRIIKDLKENDEAIIIARGGRRGRGNAYFKSPTNQTPRFAEEGRNGRDRWLSLELKLIADVGIIGLPNAGKSTFLSRISSARPKIADYPFTTLQPQLGIVDLENYKRLVFADIPGLIEGAHSGSGLGNTFLKHIERTRVVVHLIDISAADLLETYNLVRNELALFSSKLSKKSEIVAINKSDILDTETSQIIAEELSKKISKPVHLVSAVSGNNVKDLIKAAADLINKESEEDLLRLSLPDDYDAISNKGLTF</sequence>